<evidence type="ECO:0008006" key="3">
    <source>
        <dbReference type="Google" id="ProtNLM"/>
    </source>
</evidence>
<organism evidence="1 2">
    <name type="scientific">Anaerovorax odorimutans</name>
    <dbReference type="NCBI Taxonomy" id="109327"/>
    <lineage>
        <taxon>Bacteria</taxon>
        <taxon>Bacillati</taxon>
        <taxon>Bacillota</taxon>
        <taxon>Clostridia</taxon>
        <taxon>Peptostreptococcales</taxon>
        <taxon>Anaerovoracaceae</taxon>
        <taxon>Anaerovorax</taxon>
    </lineage>
</organism>
<name>A0ABT1RPA1_9FIRM</name>
<proteinExistence type="predicted"/>
<reference evidence="1 2" key="1">
    <citation type="submission" date="2022-06" db="EMBL/GenBank/DDBJ databases">
        <title>Isolation of gut microbiota from human fecal samples.</title>
        <authorList>
            <person name="Pamer E.G."/>
            <person name="Barat B."/>
            <person name="Waligurski E."/>
            <person name="Medina S."/>
            <person name="Paddock L."/>
            <person name="Mostad J."/>
        </authorList>
    </citation>
    <scope>NUCLEOTIDE SEQUENCE [LARGE SCALE GENOMIC DNA]</scope>
    <source>
        <strain evidence="1 2">SL.3.17</strain>
    </source>
</reference>
<evidence type="ECO:0000313" key="1">
    <source>
        <dbReference type="EMBL" id="MCQ4637017.1"/>
    </source>
</evidence>
<dbReference type="InterPro" id="IPR046557">
    <property type="entry name" value="DUF6711"/>
</dbReference>
<dbReference type="Pfam" id="PF20458">
    <property type="entry name" value="DUF6711"/>
    <property type="match status" value="1"/>
</dbReference>
<accession>A0ABT1RPA1</accession>
<dbReference type="EMBL" id="JANFXK010000009">
    <property type="protein sequence ID" value="MCQ4637017.1"/>
    <property type="molecule type" value="Genomic_DNA"/>
</dbReference>
<keyword evidence="2" id="KW-1185">Reference proteome</keyword>
<gene>
    <name evidence="1" type="ORF">NE619_09765</name>
</gene>
<dbReference type="RefSeq" id="WP_256132204.1">
    <property type="nucleotide sequence ID" value="NZ_JANFXK010000009.1"/>
</dbReference>
<protein>
    <recommendedName>
        <fullName evidence="3">Sulfurtransferase TusA family protein</fullName>
    </recommendedName>
</protein>
<evidence type="ECO:0000313" key="2">
    <source>
        <dbReference type="Proteomes" id="UP001524502"/>
    </source>
</evidence>
<dbReference type="Proteomes" id="UP001524502">
    <property type="component" value="Unassembled WGS sequence"/>
</dbReference>
<sequence>MKLLKLDGYACPSPTAYKVALQAIDAESTGRNEKGIMSREMVRGEVHKIDVSWTNLTTEQAANILIKVKQESVTVAFFEGETETAKMYAGDRDLTLKSITGGKATWDLSFSLIEF</sequence>
<comment type="caution">
    <text evidence="1">The sequence shown here is derived from an EMBL/GenBank/DDBJ whole genome shotgun (WGS) entry which is preliminary data.</text>
</comment>